<protein>
    <submittedName>
        <fullName evidence="1">Uncharacterized protein</fullName>
    </submittedName>
</protein>
<dbReference type="Proteomes" id="UP000308652">
    <property type="component" value="Unassembled WGS sequence"/>
</dbReference>
<keyword evidence="2" id="KW-1185">Reference proteome</keyword>
<evidence type="ECO:0000313" key="1">
    <source>
        <dbReference type="EMBL" id="TFK37480.1"/>
    </source>
</evidence>
<proteinExistence type="predicted"/>
<evidence type="ECO:0000313" key="2">
    <source>
        <dbReference type="Proteomes" id="UP000308652"/>
    </source>
</evidence>
<organism evidence="1 2">
    <name type="scientific">Crucibulum laeve</name>
    <dbReference type="NCBI Taxonomy" id="68775"/>
    <lineage>
        <taxon>Eukaryota</taxon>
        <taxon>Fungi</taxon>
        <taxon>Dikarya</taxon>
        <taxon>Basidiomycota</taxon>
        <taxon>Agaricomycotina</taxon>
        <taxon>Agaricomycetes</taxon>
        <taxon>Agaricomycetidae</taxon>
        <taxon>Agaricales</taxon>
        <taxon>Agaricineae</taxon>
        <taxon>Nidulariaceae</taxon>
        <taxon>Crucibulum</taxon>
    </lineage>
</organism>
<dbReference type="AlphaFoldDB" id="A0A5C3LX11"/>
<name>A0A5C3LX11_9AGAR</name>
<accession>A0A5C3LX11</accession>
<gene>
    <name evidence="1" type="ORF">BDQ12DRAFT_161231</name>
</gene>
<reference evidence="1 2" key="1">
    <citation type="journal article" date="2019" name="Nat. Ecol. Evol.">
        <title>Megaphylogeny resolves global patterns of mushroom evolution.</title>
        <authorList>
            <person name="Varga T."/>
            <person name="Krizsan K."/>
            <person name="Foldi C."/>
            <person name="Dima B."/>
            <person name="Sanchez-Garcia M."/>
            <person name="Sanchez-Ramirez S."/>
            <person name="Szollosi G.J."/>
            <person name="Szarkandi J.G."/>
            <person name="Papp V."/>
            <person name="Albert L."/>
            <person name="Andreopoulos W."/>
            <person name="Angelini C."/>
            <person name="Antonin V."/>
            <person name="Barry K.W."/>
            <person name="Bougher N.L."/>
            <person name="Buchanan P."/>
            <person name="Buyck B."/>
            <person name="Bense V."/>
            <person name="Catcheside P."/>
            <person name="Chovatia M."/>
            <person name="Cooper J."/>
            <person name="Damon W."/>
            <person name="Desjardin D."/>
            <person name="Finy P."/>
            <person name="Geml J."/>
            <person name="Haridas S."/>
            <person name="Hughes K."/>
            <person name="Justo A."/>
            <person name="Karasinski D."/>
            <person name="Kautmanova I."/>
            <person name="Kiss B."/>
            <person name="Kocsube S."/>
            <person name="Kotiranta H."/>
            <person name="LaButti K.M."/>
            <person name="Lechner B.E."/>
            <person name="Liimatainen K."/>
            <person name="Lipzen A."/>
            <person name="Lukacs Z."/>
            <person name="Mihaltcheva S."/>
            <person name="Morgado L.N."/>
            <person name="Niskanen T."/>
            <person name="Noordeloos M.E."/>
            <person name="Ohm R.A."/>
            <person name="Ortiz-Santana B."/>
            <person name="Ovrebo C."/>
            <person name="Racz N."/>
            <person name="Riley R."/>
            <person name="Savchenko A."/>
            <person name="Shiryaev A."/>
            <person name="Soop K."/>
            <person name="Spirin V."/>
            <person name="Szebenyi C."/>
            <person name="Tomsovsky M."/>
            <person name="Tulloss R.E."/>
            <person name="Uehling J."/>
            <person name="Grigoriev I.V."/>
            <person name="Vagvolgyi C."/>
            <person name="Papp T."/>
            <person name="Martin F.M."/>
            <person name="Miettinen O."/>
            <person name="Hibbett D.S."/>
            <person name="Nagy L.G."/>
        </authorList>
    </citation>
    <scope>NUCLEOTIDE SEQUENCE [LARGE SCALE GENOMIC DNA]</scope>
    <source>
        <strain evidence="1 2">CBS 166.37</strain>
    </source>
</reference>
<dbReference type="EMBL" id="ML213608">
    <property type="protein sequence ID" value="TFK37480.1"/>
    <property type="molecule type" value="Genomic_DNA"/>
</dbReference>
<sequence length="98" mass="10882">MDRHVCQHHGSGISVTRAHRHVRRQGLIFAPTSAKVRPPASLAYCTFYGPDIGRQARPTGTQNHEELPVLTPDVEYSYQTVRPSEGVCTHPTIDVGYT</sequence>